<dbReference type="STRING" id="28122.SAMN02745108_01476"/>
<name>A0A1T4N5G0_9BACT</name>
<evidence type="ECO:0000313" key="1">
    <source>
        <dbReference type="EMBL" id="SJZ74118.1"/>
    </source>
</evidence>
<evidence type="ECO:0000313" key="2">
    <source>
        <dbReference type="Proteomes" id="UP000190449"/>
    </source>
</evidence>
<dbReference type="Proteomes" id="UP000190449">
    <property type="component" value="Unassembled WGS sequence"/>
</dbReference>
<sequence>MGRIKNTISTLTQKYNDLHALVKKSYADKCEQEEVWQSIRNAILDPNDSSIQANVLDFFETFIEQDIPIAHRDIYIRRDSDMTALETITPLIMSGEIEGPWCMFMTRYDPDGENNRLIFKRNDG</sequence>
<dbReference type="AlphaFoldDB" id="A0A1T4N5G0"/>
<accession>A0A1T4N5G0</accession>
<organism evidence="1 2">
    <name type="scientific">Fibrobacter intestinalis</name>
    <dbReference type="NCBI Taxonomy" id="28122"/>
    <lineage>
        <taxon>Bacteria</taxon>
        <taxon>Pseudomonadati</taxon>
        <taxon>Fibrobacterota</taxon>
        <taxon>Fibrobacteria</taxon>
        <taxon>Fibrobacterales</taxon>
        <taxon>Fibrobacteraceae</taxon>
        <taxon>Fibrobacter</taxon>
    </lineage>
</organism>
<gene>
    <name evidence="1" type="ORF">SAMN02745108_01476</name>
</gene>
<proteinExistence type="predicted"/>
<dbReference type="EMBL" id="FUWU01000022">
    <property type="protein sequence ID" value="SJZ74118.1"/>
    <property type="molecule type" value="Genomic_DNA"/>
</dbReference>
<dbReference type="RefSeq" id="WP_078776421.1">
    <property type="nucleotide sequence ID" value="NZ_FUWU01000022.1"/>
</dbReference>
<reference evidence="1 2" key="1">
    <citation type="submission" date="2017-02" db="EMBL/GenBank/DDBJ databases">
        <authorList>
            <person name="Peterson S.W."/>
        </authorList>
    </citation>
    <scope>NUCLEOTIDE SEQUENCE [LARGE SCALE GENOMIC DNA]</scope>
    <source>
        <strain evidence="1 2">ATCC 43854</strain>
    </source>
</reference>
<protein>
    <submittedName>
        <fullName evidence="1">Uncharacterized protein</fullName>
    </submittedName>
</protein>